<dbReference type="SMART" id="SM00564">
    <property type="entry name" value="PQQ"/>
    <property type="match status" value="6"/>
</dbReference>
<dbReference type="Pfam" id="PF13360">
    <property type="entry name" value="PQQ_2"/>
    <property type="match status" value="1"/>
</dbReference>
<sequence>MDFPVKATQLLLSISSEYSMRFSGLTLTACLFIILMSDFSQAETWPQFRGASGSGVSPEKNLPEKWSAEQGILWSVALPGRANSSPAITENRVDVTTKTDDDGLWVLSFDRRSGQQIRKVKVGTGSLAAPGPRNLWAHRHNAATPCPISDAEHIWAYFGSGLLVCLDVESGETVWKRDLVKDYGAYDITFGMGSTPRLWGDLLFVSCMTKGPSYVVAFDKLTGKEVWKQNRKLPAEKDGADAYSTPAIFQNGNRTELLVSGSDHVNAYDPQTGKQLWIAGGLDIPSPFGRIIAAPVASSGTVIATSGNPGGGGLGFIKAFQNGKAGDITQSGLLWKFDVATPDSSTPLVLDDKLYMISQNGVATCLDLKTGEPVWKKRMKGQYFSSLVAGDGKVYFLSIEGLCTVVNAASGELIAENQLPGTFYSTPAISDGVIYLRSFDRLYAISGKP</sequence>
<dbReference type="SUPFAM" id="SSF50998">
    <property type="entry name" value="Quinoprotein alcohol dehydrogenase-like"/>
    <property type="match status" value="1"/>
</dbReference>
<dbReference type="InterPro" id="IPR015943">
    <property type="entry name" value="WD40/YVTN_repeat-like_dom_sf"/>
</dbReference>
<gene>
    <name evidence="2" type="ORF">DIT97_02365</name>
</gene>
<dbReference type="PANTHER" id="PTHR34512">
    <property type="entry name" value="CELL SURFACE PROTEIN"/>
    <property type="match status" value="1"/>
</dbReference>
<dbReference type="InterPro" id="IPR011047">
    <property type="entry name" value="Quinoprotein_ADH-like_sf"/>
</dbReference>
<dbReference type="AlphaFoldDB" id="A0A3D3R149"/>
<dbReference type="InterPro" id="IPR018391">
    <property type="entry name" value="PQQ_b-propeller_rpt"/>
</dbReference>
<dbReference type="InterPro" id="IPR002372">
    <property type="entry name" value="PQQ_rpt_dom"/>
</dbReference>
<comment type="caution">
    <text evidence="2">The sequence shown here is derived from an EMBL/GenBank/DDBJ whole genome shotgun (WGS) entry which is preliminary data.</text>
</comment>
<evidence type="ECO:0000313" key="2">
    <source>
        <dbReference type="EMBL" id="HCO21958.1"/>
    </source>
</evidence>
<dbReference type="Gene3D" id="2.130.10.10">
    <property type="entry name" value="YVTN repeat-like/Quinoprotein amine dehydrogenase"/>
    <property type="match status" value="2"/>
</dbReference>
<protein>
    <recommendedName>
        <fullName evidence="1">Pyrrolo-quinoline quinone repeat domain-containing protein</fullName>
    </recommendedName>
</protein>
<name>A0A3D3R149_9PLAN</name>
<accession>A0A3D3R149</accession>
<reference evidence="2 3" key="1">
    <citation type="journal article" date="2018" name="Nat. Biotechnol.">
        <title>A standardized bacterial taxonomy based on genome phylogeny substantially revises the tree of life.</title>
        <authorList>
            <person name="Parks D.H."/>
            <person name="Chuvochina M."/>
            <person name="Waite D.W."/>
            <person name="Rinke C."/>
            <person name="Skarshewski A."/>
            <person name="Chaumeil P.A."/>
            <person name="Hugenholtz P."/>
        </authorList>
    </citation>
    <scope>NUCLEOTIDE SEQUENCE [LARGE SCALE GENOMIC DNA]</scope>
    <source>
        <strain evidence="2">UBA9375</strain>
    </source>
</reference>
<dbReference type="Proteomes" id="UP000263642">
    <property type="component" value="Unassembled WGS sequence"/>
</dbReference>
<dbReference type="EMBL" id="DQAY01000019">
    <property type="protein sequence ID" value="HCO21958.1"/>
    <property type="molecule type" value="Genomic_DNA"/>
</dbReference>
<dbReference type="PANTHER" id="PTHR34512:SF30">
    <property type="entry name" value="OUTER MEMBRANE PROTEIN ASSEMBLY FACTOR BAMB"/>
    <property type="match status" value="1"/>
</dbReference>
<organism evidence="2 3">
    <name type="scientific">Gimesia maris</name>
    <dbReference type="NCBI Taxonomy" id="122"/>
    <lineage>
        <taxon>Bacteria</taxon>
        <taxon>Pseudomonadati</taxon>
        <taxon>Planctomycetota</taxon>
        <taxon>Planctomycetia</taxon>
        <taxon>Planctomycetales</taxon>
        <taxon>Planctomycetaceae</taxon>
        <taxon>Gimesia</taxon>
    </lineage>
</organism>
<feature type="non-terminal residue" evidence="2">
    <location>
        <position position="449"/>
    </location>
</feature>
<evidence type="ECO:0000313" key="3">
    <source>
        <dbReference type="Proteomes" id="UP000263642"/>
    </source>
</evidence>
<evidence type="ECO:0000259" key="1">
    <source>
        <dbReference type="Pfam" id="PF13360"/>
    </source>
</evidence>
<feature type="domain" description="Pyrrolo-quinoline quinone repeat" evidence="1">
    <location>
        <begin position="106"/>
        <end position="376"/>
    </location>
</feature>
<proteinExistence type="predicted"/>